<accession>A0A193QFJ5</accession>
<gene>
    <name evidence="1" type="ORF">SGGMMB4_00195</name>
    <name evidence="2" type="ORF">SGGMMB4_05246</name>
</gene>
<dbReference type="EMBL" id="LN854557">
    <property type="protein sequence ID" value="CRL46522.1"/>
    <property type="molecule type" value="Genomic_DNA"/>
</dbReference>
<sequence>MKVSVETKGEVIWFSDTDKGEGLAALGYLRDGTQDQIITALEEALIQAKGE</sequence>
<dbReference type="EMBL" id="LN854557">
    <property type="protein sequence ID" value="CRL43695.1"/>
    <property type="molecule type" value="Genomic_DNA"/>
</dbReference>
<evidence type="ECO:0000313" key="1">
    <source>
        <dbReference type="EMBL" id="CRL43695.1"/>
    </source>
</evidence>
<evidence type="ECO:0000313" key="3">
    <source>
        <dbReference type="Proteomes" id="UP000245838"/>
    </source>
</evidence>
<dbReference type="Proteomes" id="UP000245838">
    <property type="component" value="Chromosome sggmmb4_Chromosome"/>
</dbReference>
<dbReference type="OrthoDB" id="6446808at2"/>
<dbReference type="RefSeq" id="WP_041866494.1">
    <property type="nucleotide sequence ID" value="NC_007712.1"/>
</dbReference>
<name>A0A193QFJ5_SODGM</name>
<dbReference type="AlphaFoldDB" id="A0A193QFJ5"/>
<dbReference type="BioCyc" id="SGLO343509:SGP1_RS20165-MONOMER"/>
<protein>
    <recommendedName>
        <fullName evidence="4">Rrf2 family transcriptional regulator</fullName>
    </recommendedName>
</protein>
<evidence type="ECO:0008006" key="4">
    <source>
        <dbReference type="Google" id="ProtNLM"/>
    </source>
</evidence>
<organism evidence="1 3">
    <name type="scientific">Sodalis glossinidius (strain morsitans)</name>
    <dbReference type="NCBI Taxonomy" id="343509"/>
    <lineage>
        <taxon>Bacteria</taxon>
        <taxon>Pseudomonadati</taxon>
        <taxon>Pseudomonadota</taxon>
        <taxon>Gammaproteobacteria</taxon>
        <taxon>Enterobacterales</taxon>
        <taxon>Bruguierivoracaceae</taxon>
        <taxon>Sodalis</taxon>
    </lineage>
</organism>
<reference evidence="1 3" key="1">
    <citation type="submission" date="2015-05" db="EMBL/GenBank/DDBJ databases">
        <authorList>
            <person name="Goodhead I."/>
        </authorList>
    </citation>
    <scope>NUCLEOTIDE SEQUENCE [LARGE SCALE GENOMIC DNA]</scope>
    <source>
        <strain evidence="1">B4</strain>
        <strain evidence="3">morsitans</strain>
    </source>
</reference>
<evidence type="ECO:0000313" key="2">
    <source>
        <dbReference type="EMBL" id="CRL46522.1"/>
    </source>
</evidence>
<dbReference type="BioCyc" id="SGLO343509:SGP1_RS00740-MONOMER"/>
<proteinExistence type="predicted"/>